<gene>
    <name evidence="1" type="ORF">XOC_2642</name>
</gene>
<dbReference type="GeneID" id="77337303"/>
<dbReference type="eggNOG" id="ENOG5033CHV">
    <property type="taxonomic scope" value="Bacteria"/>
</dbReference>
<sequence length="109" mass="11772">MSAFTAKQMTIGKAPRMIQLFGDKTRKVKSAQHIIEFPGGAIEVSRCTDGSYWAHIIVNHGFGDGDGDGLSSANGAVMNSRIVRDGEHVQSLGECERITQIAVRIERAA</sequence>
<name>G7THG8_XANOB</name>
<dbReference type="RefSeq" id="WP_014503533.1">
    <property type="nucleotide sequence ID" value="NC_017267.2"/>
</dbReference>
<proteinExistence type="predicted"/>
<dbReference type="EMBL" id="CP003057">
    <property type="protein sequence ID" value="AEQ96752.1"/>
    <property type="molecule type" value="Genomic_DNA"/>
</dbReference>
<evidence type="ECO:0000313" key="2">
    <source>
        <dbReference type="Proteomes" id="UP000008851"/>
    </source>
</evidence>
<dbReference type="AlphaFoldDB" id="G7THG8"/>
<accession>G7THG8</accession>
<evidence type="ECO:0000313" key="1">
    <source>
        <dbReference type="EMBL" id="AEQ96752.1"/>
    </source>
</evidence>
<dbReference type="KEGG" id="xor:XOC_2642"/>
<organism evidence="1 2">
    <name type="scientific">Xanthomonas oryzae pv. oryzicola (strain BLS256)</name>
    <dbReference type="NCBI Taxonomy" id="383407"/>
    <lineage>
        <taxon>Bacteria</taxon>
        <taxon>Pseudomonadati</taxon>
        <taxon>Pseudomonadota</taxon>
        <taxon>Gammaproteobacteria</taxon>
        <taxon>Lysobacterales</taxon>
        <taxon>Lysobacteraceae</taxon>
        <taxon>Xanthomonas</taxon>
    </lineage>
</organism>
<protein>
    <submittedName>
        <fullName evidence="1">Uncharacterized protein</fullName>
    </submittedName>
</protein>
<dbReference type="HOGENOM" id="CLU_2182916_0_0_6"/>
<reference evidence="1 2" key="1">
    <citation type="journal article" date="2011" name="J. Bacteriol.">
        <title>Two new complete genome sequences offer insight into host and tissue specificity of plant pathogenic Xanthomonas spp.</title>
        <authorList>
            <person name="Bogdanove A.J."/>
            <person name="Koebnik R."/>
            <person name="Lu H."/>
            <person name="Furutani A."/>
            <person name="Angiuoli S.V."/>
            <person name="Patil P.B."/>
            <person name="Van Sluys M.A."/>
            <person name="Ryan R.P."/>
            <person name="Meyer D.F."/>
            <person name="Han S.W."/>
            <person name="Aparna G."/>
            <person name="Rajaram M."/>
            <person name="Delcher A.L."/>
            <person name="Phillippy A.M."/>
            <person name="Puiu D."/>
            <person name="Schatz M.C."/>
            <person name="Shumway M."/>
            <person name="Sommer D.D."/>
            <person name="Trapnell C."/>
            <person name="Benahmed F."/>
            <person name="Dimitrov G."/>
            <person name="Madupu R."/>
            <person name="Radune D."/>
            <person name="Sullivan S."/>
            <person name="Jha G."/>
            <person name="Ishihara H."/>
            <person name="Lee S.W."/>
            <person name="Pandey A."/>
            <person name="Sharma V."/>
            <person name="Sriariyanun M."/>
            <person name="Szurek B."/>
            <person name="Vera-Cruz C.M."/>
            <person name="Dorman K.S."/>
            <person name="Ronald P.C."/>
            <person name="Verdier V."/>
            <person name="Dow J.M."/>
            <person name="Sonti R.V."/>
            <person name="Tsuge S."/>
            <person name="Brendel V.P."/>
            <person name="Rabinowicz P.D."/>
            <person name="Leach J.E."/>
            <person name="White F.F."/>
            <person name="Salzberg S.L."/>
        </authorList>
    </citation>
    <scope>NUCLEOTIDE SEQUENCE [LARGE SCALE GENOMIC DNA]</scope>
    <source>
        <strain evidence="1 2">BLS256</strain>
    </source>
</reference>
<dbReference type="Proteomes" id="UP000008851">
    <property type="component" value="Chromosome"/>
</dbReference>